<proteinExistence type="predicted"/>
<dbReference type="VEuPathDB" id="FungiDB:Z518_06992"/>
<keyword evidence="3" id="KW-1185">Reference proteome</keyword>
<feature type="compositionally biased region" description="Acidic residues" evidence="1">
    <location>
        <begin position="81"/>
        <end position="90"/>
    </location>
</feature>
<evidence type="ECO:0000313" key="2">
    <source>
        <dbReference type="EMBL" id="KIX03440.1"/>
    </source>
</evidence>
<feature type="region of interest" description="Disordered" evidence="1">
    <location>
        <begin position="71"/>
        <end position="100"/>
    </location>
</feature>
<evidence type="ECO:0000256" key="1">
    <source>
        <dbReference type="SAM" id="MobiDB-lite"/>
    </source>
</evidence>
<dbReference type="GeneID" id="25295063"/>
<feature type="region of interest" description="Disordered" evidence="1">
    <location>
        <begin position="1"/>
        <end position="44"/>
    </location>
</feature>
<reference evidence="2 3" key="1">
    <citation type="submission" date="2015-01" db="EMBL/GenBank/DDBJ databases">
        <title>The Genome Sequence of Rhinocladiella mackenzie CBS 650.93.</title>
        <authorList>
            <consortium name="The Broad Institute Genomics Platform"/>
            <person name="Cuomo C."/>
            <person name="de Hoog S."/>
            <person name="Gorbushina A."/>
            <person name="Stielow B."/>
            <person name="Teixiera M."/>
            <person name="Abouelleil A."/>
            <person name="Chapman S.B."/>
            <person name="Priest M."/>
            <person name="Young S.K."/>
            <person name="Wortman J."/>
            <person name="Nusbaum C."/>
            <person name="Birren B."/>
        </authorList>
    </citation>
    <scope>NUCLEOTIDE SEQUENCE [LARGE SCALE GENOMIC DNA]</scope>
    <source>
        <strain evidence="2 3">CBS 650.93</strain>
    </source>
</reference>
<dbReference type="Proteomes" id="UP000053617">
    <property type="component" value="Unassembled WGS sequence"/>
</dbReference>
<dbReference type="AlphaFoldDB" id="A0A0D2J3B3"/>
<dbReference type="RefSeq" id="XP_013270576.1">
    <property type="nucleotide sequence ID" value="XM_013415122.1"/>
</dbReference>
<feature type="compositionally biased region" description="Acidic residues" evidence="1">
    <location>
        <begin position="1"/>
        <end position="18"/>
    </location>
</feature>
<evidence type="ECO:0000313" key="3">
    <source>
        <dbReference type="Proteomes" id="UP000053617"/>
    </source>
</evidence>
<feature type="compositionally biased region" description="Low complexity" evidence="1">
    <location>
        <begin position="91"/>
        <end position="100"/>
    </location>
</feature>
<organism evidence="2 3">
    <name type="scientific">Rhinocladiella mackenziei CBS 650.93</name>
    <dbReference type="NCBI Taxonomy" id="1442369"/>
    <lineage>
        <taxon>Eukaryota</taxon>
        <taxon>Fungi</taxon>
        <taxon>Dikarya</taxon>
        <taxon>Ascomycota</taxon>
        <taxon>Pezizomycotina</taxon>
        <taxon>Eurotiomycetes</taxon>
        <taxon>Chaetothyriomycetidae</taxon>
        <taxon>Chaetothyriales</taxon>
        <taxon>Herpotrichiellaceae</taxon>
        <taxon>Rhinocladiella</taxon>
    </lineage>
</organism>
<protein>
    <submittedName>
        <fullName evidence="2">Uncharacterized protein</fullName>
    </submittedName>
</protein>
<dbReference type="EMBL" id="KN847479">
    <property type="protein sequence ID" value="KIX03440.1"/>
    <property type="molecule type" value="Genomic_DNA"/>
</dbReference>
<accession>A0A0D2J3B3</accession>
<sequence length="100" mass="11634">MRREYGDDDDDEEEEEEQPGCANDDQNSRPSNEGILGVDGFTRKNAMEEDEYYSLTESRWVHRVFEEDYENIGDDDHVSDEASDEIEEDAASTSDNLWSW</sequence>
<name>A0A0D2J3B3_9EURO</name>
<dbReference type="HOGENOM" id="CLU_2307604_0_0_1"/>
<gene>
    <name evidence="2" type="ORF">Z518_06992</name>
</gene>